<dbReference type="OrthoDB" id="5298561at2"/>
<sequence length="167" mass="18607">MTIWTRTVLAASALLLMQGVQAQQIFLCVDAAGHKELTDTRKGPHCKPLDVPGAQFVAPKARSDGAPRARVPAPVAAVATPTDFPRVDSSEQRARDADRRQILQDELNGELGKLADMKREYNNGEPERRGDERNYAKYQERVANLKDSISRSEKNVEALKRELSNIR</sequence>
<evidence type="ECO:0000313" key="3">
    <source>
        <dbReference type="EMBL" id="MTW06159.1"/>
    </source>
</evidence>
<dbReference type="RefSeq" id="WP_155442493.1">
    <property type="nucleotide sequence ID" value="NZ_WNLA01000039.1"/>
</dbReference>
<dbReference type="Proteomes" id="UP000484015">
    <property type="component" value="Unassembled WGS sequence"/>
</dbReference>
<feature type="compositionally biased region" description="Basic and acidic residues" evidence="1">
    <location>
        <begin position="85"/>
        <end position="99"/>
    </location>
</feature>
<evidence type="ECO:0000256" key="1">
    <source>
        <dbReference type="SAM" id="MobiDB-lite"/>
    </source>
</evidence>
<comment type="caution">
    <text evidence="3">The sequence shown here is derived from an EMBL/GenBank/DDBJ whole genome shotgun (WGS) entry which is preliminary data.</text>
</comment>
<feature type="region of interest" description="Disordered" evidence="1">
    <location>
        <begin position="80"/>
        <end position="99"/>
    </location>
</feature>
<feature type="chain" id="PRO_5026694985" evidence="2">
    <location>
        <begin position="23"/>
        <end position="167"/>
    </location>
</feature>
<feature type="region of interest" description="Disordered" evidence="1">
    <location>
        <begin position="115"/>
        <end position="136"/>
    </location>
</feature>
<dbReference type="AlphaFoldDB" id="A0A6L6Q9K7"/>
<dbReference type="EMBL" id="WNLA01000039">
    <property type="protein sequence ID" value="MTW06159.1"/>
    <property type="molecule type" value="Genomic_DNA"/>
</dbReference>
<protein>
    <submittedName>
        <fullName evidence="3">DUF4124 domain-containing protein</fullName>
    </submittedName>
</protein>
<evidence type="ECO:0000313" key="4">
    <source>
        <dbReference type="Proteomes" id="UP000484015"/>
    </source>
</evidence>
<keyword evidence="4" id="KW-1185">Reference proteome</keyword>
<evidence type="ECO:0000256" key="2">
    <source>
        <dbReference type="SAM" id="SignalP"/>
    </source>
</evidence>
<name>A0A6L6Q9K7_9BURK</name>
<feature type="signal peptide" evidence="2">
    <location>
        <begin position="1"/>
        <end position="22"/>
    </location>
</feature>
<organism evidence="3 4">
    <name type="scientific">Pseudoduganella ginsengisoli</name>
    <dbReference type="NCBI Taxonomy" id="1462440"/>
    <lineage>
        <taxon>Bacteria</taxon>
        <taxon>Pseudomonadati</taxon>
        <taxon>Pseudomonadota</taxon>
        <taxon>Betaproteobacteria</taxon>
        <taxon>Burkholderiales</taxon>
        <taxon>Oxalobacteraceae</taxon>
        <taxon>Telluria group</taxon>
        <taxon>Pseudoduganella</taxon>
    </lineage>
</organism>
<reference evidence="3 4" key="1">
    <citation type="submission" date="2019-11" db="EMBL/GenBank/DDBJ databases">
        <title>Type strains purchased from KCTC, JCM and DSMZ.</title>
        <authorList>
            <person name="Lu H."/>
        </authorList>
    </citation>
    <scope>NUCLEOTIDE SEQUENCE [LARGE SCALE GENOMIC DNA]</scope>
    <source>
        <strain evidence="3 4">KCTC 42409</strain>
    </source>
</reference>
<keyword evidence="2" id="KW-0732">Signal</keyword>
<gene>
    <name evidence="3" type="ORF">GM668_29195</name>
</gene>
<proteinExistence type="predicted"/>
<accession>A0A6L6Q9K7</accession>